<evidence type="ECO:0000256" key="4">
    <source>
        <dbReference type="SAM" id="Coils"/>
    </source>
</evidence>
<dbReference type="InterPro" id="IPR047057">
    <property type="entry name" value="MerR_fam"/>
</dbReference>
<keyword evidence="1" id="KW-0805">Transcription regulation</keyword>
<dbReference type="Gene3D" id="1.10.1660.10">
    <property type="match status" value="1"/>
</dbReference>
<keyword evidence="4" id="KW-0175">Coiled coil</keyword>
<dbReference type="PROSITE" id="PS50937">
    <property type="entry name" value="HTH_MERR_2"/>
    <property type="match status" value="1"/>
</dbReference>
<dbReference type="InterPro" id="IPR009061">
    <property type="entry name" value="DNA-bd_dom_put_sf"/>
</dbReference>
<name>A0ABV2M3S1_9FIRM</name>
<keyword evidence="5" id="KW-0472">Membrane</keyword>
<feature type="domain" description="HTH merR-type" evidence="6">
    <location>
        <begin position="1"/>
        <end position="69"/>
    </location>
</feature>
<evidence type="ECO:0000313" key="7">
    <source>
        <dbReference type="EMBL" id="MET3751049.1"/>
    </source>
</evidence>
<feature type="transmembrane region" description="Helical" evidence="5">
    <location>
        <begin position="195"/>
        <end position="216"/>
    </location>
</feature>
<dbReference type="PRINTS" id="PR00040">
    <property type="entry name" value="HTHMERR"/>
</dbReference>
<dbReference type="Pfam" id="PF13411">
    <property type="entry name" value="MerR_1"/>
    <property type="match status" value="1"/>
</dbReference>
<organism evidence="7 8">
    <name type="scientific">Blautia caecimuris</name>
    <dbReference type="NCBI Taxonomy" id="1796615"/>
    <lineage>
        <taxon>Bacteria</taxon>
        <taxon>Bacillati</taxon>
        <taxon>Bacillota</taxon>
        <taxon>Clostridia</taxon>
        <taxon>Lachnospirales</taxon>
        <taxon>Lachnospiraceae</taxon>
        <taxon>Blautia</taxon>
    </lineage>
</organism>
<keyword evidence="5" id="KW-1133">Transmembrane helix</keyword>
<dbReference type="RefSeq" id="WP_257464955.1">
    <property type="nucleotide sequence ID" value="NZ_JANJZT010000018.1"/>
</dbReference>
<protein>
    <submittedName>
        <fullName evidence="7">DNA-binding transcriptional MerR regulator</fullName>
    </submittedName>
</protein>
<dbReference type="SUPFAM" id="SSF46955">
    <property type="entry name" value="Putative DNA-binding domain"/>
    <property type="match status" value="1"/>
</dbReference>
<comment type="caution">
    <text evidence="7">The sequence shown here is derived from an EMBL/GenBank/DDBJ whole genome shotgun (WGS) entry which is preliminary data.</text>
</comment>
<evidence type="ECO:0000259" key="6">
    <source>
        <dbReference type="PROSITE" id="PS50937"/>
    </source>
</evidence>
<dbReference type="EMBL" id="JBEPMJ010000017">
    <property type="protein sequence ID" value="MET3751049.1"/>
    <property type="molecule type" value="Genomic_DNA"/>
</dbReference>
<dbReference type="Proteomes" id="UP001549106">
    <property type="component" value="Unassembled WGS sequence"/>
</dbReference>
<keyword evidence="2 7" id="KW-0238">DNA-binding</keyword>
<evidence type="ECO:0000256" key="2">
    <source>
        <dbReference type="ARBA" id="ARBA00023125"/>
    </source>
</evidence>
<dbReference type="PANTHER" id="PTHR30204">
    <property type="entry name" value="REDOX-CYCLING DRUG-SENSING TRANSCRIPTIONAL ACTIVATOR SOXR"/>
    <property type="match status" value="1"/>
</dbReference>
<sequence length="220" mass="24863">MKISEAAKLTGMNVSSIRFYERKGLLLPERESGSKYRDYTEADVQRIKQIFLYRKIGISVETIELLLKGKANLREVLAEQKRLLEEQITELKGASELCKLVMKETEIPENEKLEEYLNYVYQEEKKGGRFAEVRELLEDLGDYSATAGVWGISFMGMGMRKWLVGAGAVGVLLFMIVVFGIRVWDAIQNMNAPSIGAAVIWGMLAVAYGTGFLNYLKSRN</sequence>
<dbReference type="InterPro" id="IPR000551">
    <property type="entry name" value="MerR-type_HTH_dom"/>
</dbReference>
<reference evidence="7 8" key="1">
    <citation type="submission" date="2024-06" db="EMBL/GenBank/DDBJ databases">
        <title>Genomic Encyclopedia of Type Strains, Phase IV (KMG-IV): sequencing the most valuable type-strain genomes for metagenomic binning, comparative biology and taxonomic classification.</title>
        <authorList>
            <person name="Goeker M."/>
        </authorList>
    </citation>
    <scope>NUCLEOTIDE SEQUENCE [LARGE SCALE GENOMIC DNA]</scope>
    <source>
        <strain evidence="7 8">DSM 29492</strain>
    </source>
</reference>
<dbReference type="CDD" id="cd00592">
    <property type="entry name" value="HTH_MerR-like"/>
    <property type="match status" value="1"/>
</dbReference>
<gene>
    <name evidence="7" type="ORF">ABID24_002305</name>
</gene>
<keyword evidence="5" id="KW-0812">Transmembrane</keyword>
<dbReference type="GO" id="GO:0003677">
    <property type="term" value="F:DNA binding"/>
    <property type="evidence" value="ECO:0007669"/>
    <property type="project" value="UniProtKB-KW"/>
</dbReference>
<dbReference type="SMART" id="SM00422">
    <property type="entry name" value="HTH_MERR"/>
    <property type="match status" value="1"/>
</dbReference>
<keyword evidence="8" id="KW-1185">Reference proteome</keyword>
<accession>A0ABV2M3S1</accession>
<evidence type="ECO:0000313" key="8">
    <source>
        <dbReference type="Proteomes" id="UP001549106"/>
    </source>
</evidence>
<evidence type="ECO:0000256" key="1">
    <source>
        <dbReference type="ARBA" id="ARBA00023015"/>
    </source>
</evidence>
<feature type="coiled-coil region" evidence="4">
    <location>
        <begin position="70"/>
        <end position="97"/>
    </location>
</feature>
<evidence type="ECO:0000256" key="3">
    <source>
        <dbReference type="ARBA" id="ARBA00023163"/>
    </source>
</evidence>
<proteinExistence type="predicted"/>
<keyword evidence="3" id="KW-0804">Transcription</keyword>
<dbReference type="PANTHER" id="PTHR30204:SF94">
    <property type="entry name" value="HEAVY METAL-DEPENDENT TRANSCRIPTIONAL REGULATOR HI_0293-RELATED"/>
    <property type="match status" value="1"/>
</dbReference>
<evidence type="ECO:0000256" key="5">
    <source>
        <dbReference type="SAM" id="Phobius"/>
    </source>
</evidence>
<feature type="transmembrane region" description="Helical" evidence="5">
    <location>
        <begin position="162"/>
        <end position="183"/>
    </location>
</feature>